<feature type="region of interest" description="Disordered" evidence="1">
    <location>
        <begin position="50"/>
        <end position="155"/>
    </location>
</feature>
<evidence type="ECO:0000256" key="1">
    <source>
        <dbReference type="SAM" id="MobiDB-lite"/>
    </source>
</evidence>
<proteinExistence type="predicted"/>
<evidence type="ECO:0000313" key="2">
    <source>
        <dbReference type="EMBL" id="KAJ1121988.1"/>
    </source>
</evidence>
<protein>
    <submittedName>
        <fullName evidence="2">Uncharacterized protein</fullName>
    </submittedName>
</protein>
<dbReference type="EMBL" id="JANPWB010000011">
    <property type="protein sequence ID" value="KAJ1121988.1"/>
    <property type="molecule type" value="Genomic_DNA"/>
</dbReference>
<keyword evidence="3" id="KW-1185">Reference proteome</keyword>
<organism evidence="2 3">
    <name type="scientific">Pleurodeles waltl</name>
    <name type="common">Iberian ribbed newt</name>
    <dbReference type="NCBI Taxonomy" id="8319"/>
    <lineage>
        <taxon>Eukaryota</taxon>
        <taxon>Metazoa</taxon>
        <taxon>Chordata</taxon>
        <taxon>Craniata</taxon>
        <taxon>Vertebrata</taxon>
        <taxon>Euteleostomi</taxon>
        <taxon>Amphibia</taxon>
        <taxon>Batrachia</taxon>
        <taxon>Caudata</taxon>
        <taxon>Salamandroidea</taxon>
        <taxon>Salamandridae</taxon>
        <taxon>Pleurodelinae</taxon>
        <taxon>Pleurodeles</taxon>
    </lineage>
</organism>
<accession>A0AAV7P114</accession>
<reference evidence="2" key="1">
    <citation type="journal article" date="2022" name="bioRxiv">
        <title>Sequencing and chromosome-scale assembly of the giantPleurodeles waltlgenome.</title>
        <authorList>
            <person name="Brown T."/>
            <person name="Elewa A."/>
            <person name="Iarovenko S."/>
            <person name="Subramanian E."/>
            <person name="Araus A.J."/>
            <person name="Petzold A."/>
            <person name="Susuki M."/>
            <person name="Suzuki K.-i.T."/>
            <person name="Hayashi T."/>
            <person name="Toyoda A."/>
            <person name="Oliveira C."/>
            <person name="Osipova E."/>
            <person name="Leigh N.D."/>
            <person name="Simon A."/>
            <person name="Yun M.H."/>
        </authorList>
    </citation>
    <scope>NUCLEOTIDE SEQUENCE</scope>
    <source>
        <strain evidence="2">20211129_DDA</strain>
        <tissue evidence="2">Liver</tissue>
    </source>
</reference>
<dbReference type="Proteomes" id="UP001066276">
    <property type="component" value="Chromosome 7"/>
</dbReference>
<dbReference type="AlphaFoldDB" id="A0AAV7P114"/>
<evidence type="ECO:0000313" key="3">
    <source>
        <dbReference type="Proteomes" id="UP001066276"/>
    </source>
</evidence>
<feature type="compositionally biased region" description="Polar residues" evidence="1">
    <location>
        <begin position="129"/>
        <end position="153"/>
    </location>
</feature>
<gene>
    <name evidence="2" type="ORF">NDU88_000494</name>
</gene>
<name>A0AAV7P114_PLEWA</name>
<sequence length="221" mass="23705">MLLPRHLSASWVTYIPRSFSSALRRSGGRDHRLADTLLLLLASGAAARCPKSDESQAEPHPIGSPAPGAPGPGRHRRRPHPGQLAEGGDLSLVTLGGGSHKSHDPRAFPQLLGPRGRDQRHPRHAVSFSHLQGHSETLGSGRASVQATPNRKPQNWDLRIRQEPPQAALGLSGSALISLSGFFPHGPSLSFSVRRVGRISVSMPSLQDLEGSEGMRILFPL</sequence>
<comment type="caution">
    <text evidence="2">The sequence shown here is derived from an EMBL/GenBank/DDBJ whole genome shotgun (WGS) entry which is preliminary data.</text>
</comment>